<dbReference type="Proteomes" id="UP001500843">
    <property type="component" value="Unassembled WGS sequence"/>
</dbReference>
<keyword evidence="3" id="KW-1185">Reference proteome</keyword>
<sequence length="415" mass="44511">MTESIALAPHRSAVVPWEQSVRGGTADDRRLGEVTVRLPPHIADLDLVAGAHLTSRLEAALREVSNLDHAHGVHLDALSALLLRNESVASSKIEHVEASIDDFARAMHGIRANESATSMVASTHALEHLIASVVGGADLTLANIHRAHAALMAGDPYEKDYAGRFRDMQNWIGGSDYSPRGALFVPPPPETVDEYMDDLVRFANRDDLSALVQAAVVHAQFESIHPYTDGNGRIGRALVNTVLRRRGVTSRVVVPLASALVVHREEYFDTLNAYRDGDAGPVVEAFTVAAAIAAEESRTTAARISALPEEWATAADRPRRGSAAAELLSALSAYPVFSTEDAEDMTSGAISTVYAAISRLHDAEIIRPLTDRTRNQVWGTVALLDELGDLGLRIGARARAARMQPSPSAVGEPGN</sequence>
<gene>
    <name evidence="2" type="ORF">GCM10023198_54670</name>
</gene>
<evidence type="ECO:0000313" key="2">
    <source>
        <dbReference type="EMBL" id="GAA4722966.1"/>
    </source>
</evidence>
<accession>A0ABP8Y808</accession>
<protein>
    <submittedName>
        <fullName evidence="2">Fic family protein</fullName>
    </submittedName>
</protein>
<dbReference type="PANTHER" id="PTHR13504">
    <property type="entry name" value="FIDO DOMAIN-CONTAINING PROTEIN DDB_G0283145"/>
    <property type="match status" value="1"/>
</dbReference>
<proteinExistence type="predicted"/>
<dbReference type="Pfam" id="PF02661">
    <property type="entry name" value="Fic"/>
    <property type="match status" value="1"/>
</dbReference>
<dbReference type="PROSITE" id="PS51459">
    <property type="entry name" value="FIDO"/>
    <property type="match status" value="1"/>
</dbReference>
<dbReference type="EMBL" id="BAABHM010000035">
    <property type="protein sequence ID" value="GAA4722966.1"/>
    <property type="molecule type" value="Genomic_DNA"/>
</dbReference>
<dbReference type="PANTHER" id="PTHR13504:SF38">
    <property type="entry name" value="FIDO DOMAIN-CONTAINING PROTEIN"/>
    <property type="match status" value="1"/>
</dbReference>
<reference evidence="3" key="1">
    <citation type="journal article" date="2019" name="Int. J. Syst. Evol. Microbiol.">
        <title>The Global Catalogue of Microorganisms (GCM) 10K type strain sequencing project: providing services to taxonomists for standard genome sequencing and annotation.</title>
        <authorList>
            <consortium name="The Broad Institute Genomics Platform"/>
            <consortium name="The Broad Institute Genome Sequencing Center for Infectious Disease"/>
            <person name="Wu L."/>
            <person name="Ma J."/>
        </authorList>
    </citation>
    <scope>NUCLEOTIDE SEQUENCE [LARGE SCALE GENOMIC DNA]</scope>
    <source>
        <strain evidence="3">JCM 17975</strain>
    </source>
</reference>
<dbReference type="InterPro" id="IPR040198">
    <property type="entry name" value="Fido_containing"/>
</dbReference>
<dbReference type="InterPro" id="IPR003812">
    <property type="entry name" value="Fido"/>
</dbReference>
<dbReference type="Gene3D" id="1.10.3290.10">
    <property type="entry name" value="Fido-like domain"/>
    <property type="match status" value="1"/>
</dbReference>
<evidence type="ECO:0000313" key="3">
    <source>
        <dbReference type="Proteomes" id="UP001500843"/>
    </source>
</evidence>
<organism evidence="2 3">
    <name type="scientific">Promicromonospora umidemergens</name>
    <dbReference type="NCBI Taxonomy" id="629679"/>
    <lineage>
        <taxon>Bacteria</taxon>
        <taxon>Bacillati</taxon>
        <taxon>Actinomycetota</taxon>
        <taxon>Actinomycetes</taxon>
        <taxon>Micrococcales</taxon>
        <taxon>Promicromonosporaceae</taxon>
        <taxon>Promicromonospora</taxon>
    </lineage>
</organism>
<dbReference type="SUPFAM" id="SSF140931">
    <property type="entry name" value="Fic-like"/>
    <property type="match status" value="1"/>
</dbReference>
<feature type="domain" description="Fido" evidence="1">
    <location>
        <begin position="139"/>
        <end position="289"/>
    </location>
</feature>
<name>A0ABP8Y808_9MICO</name>
<comment type="caution">
    <text evidence="2">The sequence shown here is derived from an EMBL/GenBank/DDBJ whole genome shotgun (WGS) entry which is preliminary data.</text>
</comment>
<evidence type="ECO:0000259" key="1">
    <source>
        <dbReference type="PROSITE" id="PS51459"/>
    </source>
</evidence>
<dbReference type="InterPro" id="IPR036597">
    <property type="entry name" value="Fido-like_dom_sf"/>
</dbReference>
<dbReference type="RefSeq" id="WP_253868582.1">
    <property type="nucleotide sequence ID" value="NZ_BAABHM010000035.1"/>
</dbReference>